<evidence type="ECO:0000256" key="1">
    <source>
        <dbReference type="SAM" id="Phobius"/>
    </source>
</evidence>
<feature type="domain" description="DUF7959" evidence="5">
    <location>
        <begin position="473"/>
        <end position="589"/>
    </location>
</feature>
<organism evidence="6 7">
    <name type="scientific">Parastrongyloides trichosuri</name>
    <name type="common">Possum-specific nematode worm</name>
    <dbReference type="NCBI Taxonomy" id="131310"/>
    <lineage>
        <taxon>Eukaryota</taxon>
        <taxon>Metazoa</taxon>
        <taxon>Ecdysozoa</taxon>
        <taxon>Nematoda</taxon>
        <taxon>Chromadorea</taxon>
        <taxon>Rhabditida</taxon>
        <taxon>Tylenchina</taxon>
        <taxon>Panagrolaimomorpha</taxon>
        <taxon>Strongyloidoidea</taxon>
        <taxon>Strongyloididae</taxon>
        <taxon>Parastrongyloides</taxon>
    </lineage>
</organism>
<keyword evidence="6" id="KW-1185">Reference proteome</keyword>
<feature type="chain" id="PRO_5005892222" evidence="2">
    <location>
        <begin position="19"/>
        <end position="644"/>
    </location>
</feature>
<evidence type="ECO:0000313" key="6">
    <source>
        <dbReference type="Proteomes" id="UP000038045"/>
    </source>
</evidence>
<keyword evidence="1" id="KW-0812">Transmembrane</keyword>
<sequence>MKKVLILLISFYLTFLNGHEIVCGRANFIRNDSFPEKTLLSPNYTAVTRITNFINNHTSKVVEKNYTNVATWLLKDNYGETKWILGDKSDFVVSNITLKNPKCIKLEGREEINAYNLTQTIKSHFNITIDSISEILDKIHSHTYDETGNLGNIREINGVETLTWFGCKKINETNNIQITVTFSGDRTEQKPYDPNYSNPIAYEISIIEYKDNITNNKTEHTIISDTLLTIVELEKSNEIIKHNDILPPRQMFCENFPKTSLPSNIPKDFEGLYKIYNNIDNEILTVNIFHSKKFNLSSYKFNGIPNFNIPFIGKVERKEMYRNIQIVQDFVRGYEFLISKDSETCLNVKGLSSDLSNVGTKDSLIYQKDSKDFMISNFGNDFYFYGSIKESENMTFDSYVKKNDEGGTTEVLFLTNDWKIDGYYLPILHTINYNSPSLIYKIELASFKNTTNDQFSSKNYDISSCLPISDDSHFVLTLKNTTVKEVQKLGLKNVYDSLSNTLSNKSEAISNLRFTNFYIKQTNKDVMVFFSIGNKLNILPSKTIFFKNQTSLENFKNNLNNSVTLNDISFLVGTETLYIRQNSFKKTPEFGPDPDDHKFVGYTSASMFVLGFFAFTFGILLGVAGVVFHWKRHRLTNLSYQIFE</sequence>
<feature type="domain" description="LolA-like" evidence="4">
    <location>
        <begin position="248"/>
        <end position="466"/>
    </location>
</feature>
<protein>
    <submittedName>
        <fullName evidence="7">T9SS type A sorting domain-containing protein</fullName>
    </submittedName>
</protein>
<feature type="signal peptide" evidence="2">
    <location>
        <begin position="1"/>
        <end position="18"/>
    </location>
</feature>
<accession>A0A0N4ZU87</accession>
<dbReference type="Pfam" id="PF25897">
    <property type="entry name" value="LolA_1st_nematode"/>
    <property type="match status" value="1"/>
</dbReference>
<evidence type="ECO:0000256" key="2">
    <source>
        <dbReference type="SAM" id="SignalP"/>
    </source>
</evidence>
<dbReference type="InterPro" id="IPR058831">
    <property type="entry name" value="LolA-like_dom_2nd"/>
</dbReference>
<dbReference type="Pfam" id="PF25899">
    <property type="entry name" value="DUF7959"/>
    <property type="match status" value="1"/>
</dbReference>
<dbReference type="WBParaSite" id="PTRK_0001215000.1">
    <property type="protein sequence ID" value="PTRK_0001215000.1"/>
    <property type="gene ID" value="PTRK_0001215000"/>
</dbReference>
<dbReference type="AlphaFoldDB" id="A0A0N4ZU87"/>
<dbReference type="InterPro" id="IPR058265">
    <property type="entry name" value="DUF7959"/>
</dbReference>
<evidence type="ECO:0000259" key="3">
    <source>
        <dbReference type="Pfam" id="PF25897"/>
    </source>
</evidence>
<dbReference type="Pfam" id="PF25898">
    <property type="entry name" value="LolA_2nd_metazoa"/>
    <property type="match status" value="1"/>
</dbReference>
<keyword evidence="2" id="KW-0732">Signal</keyword>
<reference evidence="7" key="1">
    <citation type="submission" date="2017-02" db="UniProtKB">
        <authorList>
            <consortium name="WormBaseParasite"/>
        </authorList>
    </citation>
    <scope>IDENTIFICATION</scope>
</reference>
<dbReference type="STRING" id="131310.A0A0N4ZU87"/>
<evidence type="ECO:0000259" key="4">
    <source>
        <dbReference type="Pfam" id="PF25898"/>
    </source>
</evidence>
<evidence type="ECO:0000313" key="7">
    <source>
        <dbReference type="WBParaSite" id="PTRK_0001215000.1"/>
    </source>
</evidence>
<keyword evidence="1" id="KW-1133">Transmembrane helix</keyword>
<keyword evidence="1" id="KW-0472">Membrane</keyword>
<evidence type="ECO:0000259" key="5">
    <source>
        <dbReference type="Pfam" id="PF25899"/>
    </source>
</evidence>
<name>A0A0N4ZU87_PARTI</name>
<feature type="transmembrane region" description="Helical" evidence="1">
    <location>
        <begin position="607"/>
        <end position="630"/>
    </location>
</feature>
<dbReference type="InterPro" id="IPR058830">
    <property type="entry name" value="LolA-like_dom_1st"/>
</dbReference>
<dbReference type="Proteomes" id="UP000038045">
    <property type="component" value="Unplaced"/>
</dbReference>
<feature type="domain" description="LolA-like" evidence="3">
    <location>
        <begin position="33"/>
        <end position="235"/>
    </location>
</feature>
<proteinExistence type="predicted"/>